<sequence length="53" mass="5879">MMALVALVLSLPPIDPGLPTPPPPLPTYIVEDDGTRMQCGPNFRWCWDESPRS</sequence>
<gene>
    <name evidence="1" type="ORF">PBI_ZYGOTAIGA_264</name>
</gene>
<dbReference type="EMBL" id="KM881426">
    <property type="protein sequence ID" value="AIX12912.1"/>
    <property type="molecule type" value="Genomic_DNA"/>
</dbReference>
<organism evidence="1 2">
    <name type="scientific">Mycobacterium phage ZygoTaiga</name>
    <dbReference type="NCBI Taxonomy" id="1566994"/>
    <lineage>
        <taxon>Viruses</taxon>
        <taxon>Duplodnaviria</taxon>
        <taxon>Heunggongvirae</taxon>
        <taxon>Uroviricota</taxon>
        <taxon>Caudoviricetes</taxon>
        <taxon>Ceeclamvirinae</taxon>
        <taxon>Bixzunavirus</taxon>
        <taxon>Bixzunavirus Bxz1</taxon>
    </lineage>
</organism>
<proteinExistence type="predicted"/>
<reference evidence="1 2" key="1">
    <citation type="submission" date="2014-10" db="EMBL/GenBank/DDBJ databases">
        <authorList>
            <person name="Aguirre C.A."/>
            <person name="Archer J.A."/>
            <person name="Bates T."/>
            <person name="Ion J.M."/>
            <person name="Krejcarek O.E."/>
            <person name="Mitchell C.L."/>
            <person name="Montgomery E.A."/>
            <person name="Soder N.A."/>
            <person name="Verduzco J.A."/>
            <person name="Scherer A.E."/>
            <person name="Westholm D.E."/>
            <person name="Serrano M.G."/>
            <person name="Buck G."/>
            <person name="Lee V."/>
            <person name="Wang Y."/>
            <person name="Carvalho R."/>
            <person name="Voegtly L."/>
            <person name="Shi R."/>
            <person name="Duckworth R."/>
            <person name="Johnson A."/>
            <person name="Loviza R."/>
            <person name="Walstead R."/>
            <person name="Shah Z."/>
            <person name="Kiflezghi M."/>
            <person name="Wade K."/>
            <person name="Anders K.R."/>
            <person name="Braun M.A."/>
            <person name="Delesalle V.A."/>
            <person name="Hughes L.E."/>
            <person name="Ware V.C."/>
            <person name="Bradley K.W."/>
            <person name="Barker L.P."/>
            <person name="Asai D.J."/>
            <person name="Bowman C.A."/>
            <person name="Russell D.A."/>
            <person name="Pope W.H."/>
            <person name="Jacobs-Sera D."/>
            <person name="Hendrix R.W."/>
            <person name="Hatfull G.F."/>
        </authorList>
    </citation>
    <scope>NUCLEOTIDE SEQUENCE [LARGE SCALE GENOMIC DNA]</scope>
</reference>
<name>A0A0A0YQP3_9CAUD</name>
<dbReference type="Proteomes" id="UP000223157">
    <property type="component" value="Genome"/>
</dbReference>
<evidence type="ECO:0000313" key="2">
    <source>
        <dbReference type="Proteomes" id="UP000223157"/>
    </source>
</evidence>
<accession>A0A0A0YQP3</accession>
<evidence type="ECO:0000313" key="1">
    <source>
        <dbReference type="EMBL" id="AIX12912.1"/>
    </source>
</evidence>
<protein>
    <submittedName>
        <fullName evidence="1">Uncharacterized protein</fullName>
    </submittedName>
</protein>